<organism evidence="2 3">
    <name type="scientific">Dunaliella salina</name>
    <name type="common">Green alga</name>
    <name type="synonym">Protococcus salinus</name>
    <dbReference type="NCBI Taxonomy" id="3046"/>
    <lineage>
        <taxon>Eukaryota</taxon>
        <taxon>Viridiplantae</taxon>
        <taxon>Chlorophyta</taxon>
        <taxon>core chlorophytes</taxon>
        <taxon>Chlorophyceae</taxon>
        <taxon>CS clade</taxon>
        <taxon>Chlamydomonadales</taxon>
        <taxon>Dunaliellaceae</taxon>
        <taxon>Dunaliella</taxon>
    </lineage>
</organism>
<sequence>MSMYIRVKRKKTTIFLHVEPTDTVLEVKQKLQDLVEQPPEKQQLFKGTQLLEDARKLAEAKVENDDVIAMVFQQDDGSFEPIDIPTVSTGMEAA</sequence>
<dbReference type="SMART" id="SM00213">
    <property type="entry name" value="UBQ"/>
    <property type="match status" value="1"/>
</dbReference>
<comment type="caution">
    <text evidence="2">The sequence shown here is derived from an EMBL/GenBank/DDBJ whole genome shotgun (WGS) entry which is preliminary data.</text>
</comment>
<dbReference type="PROSITE" id="PS50053">
    <property type="entry name" value="UBIQUITIN_2"/>
    <property type="match status" value="1"/>
</dbReference>
<keyword evidence="3" id="KW-1185">Reference proteome</keyword>
<dbReference type="SUPFAM" id="SSF54236">
    <property type="entry name" value="Ubiquitin-like"/>
    <property type="match status" value="1"/>
</dbReference>
<dbReference type="Pfam" id="PF00240">
    <property type="entry name" value="ubiquitin"/>
    <property type="match status" value="1"/>
</dbReference>
<proteinExistence type="predicted"/>
<dbReference type="PANTHER" id="PTHR47725">
    <property type="entry name" value="OS03G0364000 PROTEIN"/>
    <property type="match status" value="1"/>
</dbReference>
<dbReference type="Proteomes" id="UP000815325">
    <property type="component" value="Unassembled WGS sequence"/>
</dbReference>
<evidence type="ECO:0000313" key="3">
    <source>
        <dbReference type="Proteomes" id="UP000815325"/>
    </source>
</evidence>
<name>A0ABQ7G6F3_DUNSA</name>
<dbReference type="EMBL" id="MU070070">
    <property type="protein sequence ID" value="KAF5830190.1"/>
    <property type="molecule type" value="Genomic_DNA"/>
</dbReference>
<dbReference type="PANTHER" id="PTHR47725:SF2">
    <property type="entry name" value="UBIQUITIN-LIKE DOMAIN-CONTAINING PROTEIN"/>
    <property type="match status" value="1"/>
</dbReference>
<dbReference type="Gene3D" id="3.10.20.90">
    <property type="entry name" value="Phosphatidylinositol 3-kinase Catalytic Subunit, Chain A, domain 1"/>
    <property type="match status" value="1"/>
</dbReference>
<dbReference type="InterPro" id="IPR029071">
    <property type="entry name" value="Ubiquitin-like_domsf"/>
</dbReference>
<evidence type="ECO:0000313" key="2">
    <source>
        <dbReference type="EMBL" id="KAF5830190.1"/>
    </source>
</evidence>
<gene>
    <name evidence="2" type="ORF">DUNSADRAFT_14920</name>
</gene>
<dbReference type="InterPro" id="IPR019956">
    <property type="entry name" value="Ubiquitin_dom"/>
</dbReference>
<feature type="domain" description="Ubiquitin-like" evidence="1">
    <location>
        <begin position="1"/>
        <end position="77"/>
    </location>
</feature>
<accession>A0ABQ7G6F3</accession>
<reference evidence="2" key="1">
    <citation type="submission" date="2017-08" db="EMBL/GenBank/DDBJ databases">
        <authorList>
            <person name="Polle J.E."/>
            <person name="Barry K."/>
            <person name="Cushman J."/>
            <person name="Schmutz J."/>
            <person name="Tran D."/>
            <person name="Hathwaick L.T."/>
            <person name="Yim W.C."/>
            <person name="Jenkins J."/>
            <person name="Mckie-Krisberg Z.M."/>
            <person name="Prochnik S."/>
            <person name="Lindquist E."/>
            <person name="Dockter R.B."/>
            <person name="Adam C."/>
            <person name="Molina H."/>
            <person name="Bunkerborg J."/>
            <person name="Jin E."/>
            <person name="Buchheim M."/>
            <person name="Magnuson J."/>
        </authorList>
    </citation>
    <scope>NUCLEOTIDE SEQUENCE</scope>
    <source>
        <strain evidence="2">CCAP 19/18</strain>
    </source>
</reference>
<protein>
    <submittedName>
        <fullName evidence="2">Ubiquitin-related domain-containing protein</fullName>
    </submittedName>
</protein>
<dbReference type="InterPro" id="IPR000626">
    <property type="entry name" value="Ubiquitin-like_dom"/>
</dbReference>
<dbReference type="PRINTS" id="PR00348">
    <property type="entry name" value="UBIQUITIN"/>
</dbReference>
<evidence type="ECO:0000259" key="1">
    <source>
        <dbReference type="PROSITE" id="PS50053"/>
    </source>
</evidence>